<evidence type="ECO:0000313" key="2">
    <source>
        <dbReference type="Proteomes" id="UP000070533"/>
    </source>
</evidence>
<dbReference type="Proteomes" id="UP000070533">
    <property type="component" value="Unassembled WGS sequence"/>
</dbReference>
<dbReference type="EMBL" id="LRQG01000176">
    <property type="protein sequence ID" value="KXA35941.1"/>
    <property type="molecule type" value="Genomic_DNA"/>
</dbReference>
<protein>
    <submittedName>
        <fullName evidence="1">Uncharacterized protein</fullName>
    </submittedName>
</protein>
<organism evidence="1 2">
    <name type="scientific">Prevotella corporis</name>
    <dbReference type="NCBI Taxonomy" id="28128"/>
    <lineage>
        <taxon>Bacteria</taxon>
        <taxon>Pseudomonadati</taxon>
        <taxon>Bacteroidota</taxon>
        <taxon>Bacteroidia</taxon>
        <taxon>Bacteroidales</taxon>
        <taxon>Prevotellaceae</taxon>
        <taxon>Prevotella</taxon>
    </lineage>
</organism>
<gene>
    <name evidence="1" type="ORF">HMPREF3226_01945</name>
</gene>
<reference evidence="2" key="1">
    <citation type="submission" date="2016-01" db="EMBL/GenBank/DDBJ databases">
        <authorList>
            <person name="Mitreva M."/>
            <person name="Pepin K.H."/>
            <person name="Mihindukulasuriya K.A."/>
            <person name="Fulton R."/>
            <person name="Fronick C."/>
            <person name="O'Laughlin M."/>
            <person name="Miner T."/>
            <person name="Herter B."/>
            <person name="Rosa B.A."/>
            <person name="Cordes M."/>
            <person name="Tomlinson C."/>
            <person name="Wollam A."/>
            <person name="Palsikar V.B."/>
            <person name="Mardis E.R."/>
            <person name="Wilson R.K."/>
        </authorList>
    </citation>
    <scope>NUCLEOTIDE SEQUENCE [LARGE SCALE GENOMIC DNA]</scope>
    <source>
        <strain evidence="2">MJR7716</strain>
    </source>
</reference>
<keyword evidence="2" id="KW-1185">Reference proteome</keyword>
<comment type="caution">
    <text evidence="1">The sequence shown here is derived from an EMBL/GenBank/DDBJ whole genome shotgun (WGS) entry which is preliminary data.</text>
</comment>
<dbReference type="AlphaFoldDB" id="A0A133PZA6"/>
<sequence>MIPNKTPYKNASVFPLFSRKTSENTGFLEKMRDFVFPLFSQNREKVKLKPPDY</sequence>
<evidence type="ECO:0000313" key="1">
    <source>
        <dbReference type="EMBL" id="KXA35941.1"/>
    </source>
</evidence>
<name>A0A133PZA6_9BACT</name>
<accession>A0A133PZA6</accession>
<proteinExistence type="predicted"/>
<dbReference type="PATRIC" id="fig|28128.5.peg.2005"/>